<dbReference type="EMBL" id="CP048685">
    <property type="protein sequence ID" value="QPJ60956.1"/>
    <property type="molecule type" value="Genomic_DNA"/>
</dbReference>
<reference evidence="4 5" key="1">
    <citation type="submission" date="2020-02" db="EMBL/GenBank/DDBJ databases">
        <title>Genomic and physiological characterization of two novel Nitrospinaceae genera.</title>
        <authorList>
            <person name="Mueller A.J."/>
            <person name="Jung M.-Y."/>
            <person name="Strachan C.R."/>
            <person name="Herbold C.W."/>
            <person name="Kirkegaard R.H."/>
            <person name="Daims H."/>
        </authorList>
    </citation>
    <scope>NUCLEOTIDE SEQUENCE [LARGE SCALE GENOMIC DNA]</scope>
    <source>
        <strain evidence="4">EB</strain>
    </source>
</reference>
<dbReference type="KEGG" id="nli:G3M70_03245"/>
<evidence type="ECO:0000313" key="5">
    <source>
        <dbReference type="Proteomes" id="UP000594688"/>
    </source>
</evidence>
<dbReference type="InterPro" id="IPR036513">
    <property type="entry name" value="STAS_dom_sf"/>
</dbReference>
<evidence type="ECO:0000313" key="4">
    <source>
        <dbReference type="EMBL" id="QPJ60956.1"/>
    </source>
</evidence>
<dbReference type="NCBIfam" id="TIGR00377">
    <property type="entry name" value="ant_ant_sig"/>
    <property type="match status" value="1"/>
</dbReference>
<dbReference type="InterPro" id="IPR003658">
    <property type="entry name" value="Anti-sigma_ant"/>
</dbReference>
<dbReference type="InterPro" id="IPR002645">
    <property type="entry name" value="STAS_dom"/>
</dbReference>
<gene>
    <name evidence="4" type="ORF">G3M70_03245</name>
</gene>
<evidence type="ECO:0000256" key="1">
    <source>
        <dbReference type="ARBA" id="ARBA00009013"/>
    </source>
</evidence>
<comment type="similarity">
    <text evidence="1 2">Belongs to the anti-sigma-factor antagonist family.</text>
</comment>
<organism evidence="4 5">
    <name type="scientific">Candidatus Nitronauta litoralis</name>
    <dbReference type="NCBI Taxonomy" id="2705533"/>
    <lineage>
        <taxon>Bacteria</taxon>
        <taxon>Pseudomonadati</taxon>
        <taxon>Nitrospinota/Tectimicrobiota group</taxon>
        <taxon>Nitrospinota</taxon>
        <taxon>Nitrospinia</taxon>
        <taxon>Nitrospinales</taxon>
        <taxon>Nitrospinaceae</taxon>
        <taxon>Candidatus Nitronauta</taxon>
    </lineage>
</organism>
<sequence length="126" mass="14185">MEKIHKEILGMMGKIDIDCRDEAGVVIIDLKGQMDVYNSGELQRLVDAYIARGLCRFVVNLEKVTYMDSSTISVFLHSLQKVQKLEGRFFLASITGAPKEVFDMAKLHEVFNVYDDVADAIDAHDS</sequence>
<proteinExistence type="inferred from homology"/>
<dbReference type="CDD" id="cd07043">
    <property type="entry name" value="STAS_anti-anti-sigma_factors"/>
    <property type="match status" value="1"/>
</dbReference>
<dbReference type="PROSITE" id="PS50801">
    <property type="entry name" value="STAS"/>
    <property type="match status" value="1"/>
</dbReference>
<dbReference type="SUPFAM" id="SSF52091">
    <property type="entry name" value="SpoIIaa-like"/>
    <property type="match status" value="1"/>
</dbReference>
<name>A0A7T0BU19_9BACT</name>
<dbReference type="Gene3D" id="3.30.750.24">
    <property type="entry name" value="STAS domain"/>
    <property type="match status" value="1"/>
</dbReference>
<dbReference type="GO" id="GO:0043856">
    <property type="term" value="F:anti-sigma factor antagonist activity"/>
    <property type="evidence" value="ECO:0007669"/>
    <property type="project" value="InterPro"/>
</dbReference>
<dbReference type="Pfam" id="PF01740">
    <property type="entry name" value="STAS"/>
    <property type="match status" value="1"/>
</dbReference>
<dbReference type="AlphaFoldDB" id="A0A7T0BU19"/>
<dbReference type="Proteomes" id="UP000594688">
    <property type="component" value="Chromosome"/>
</dbReference>
<feature type="domain" description="STAS" evidence="3">
    <location>
        <begin position="15"/>
        <end position="124"/>
    </location>
</feature>
<dbReference type="PANTHER" id="PTHR33495:SF2">
    <property type="entry name" value="ANTI-SIGMA FACTOR ANTAGONIST TM_1081-RELATED"/>
    <property type="match status" value="1"/>
</dbReference>
<dbReference type="PANTHER" id="PTHR33495">
    <property type="entry name" value="ANTI-SIGMA FACTOR ANTAGONIST TM_1081-RELATED-RELATED"/>
    <property type="match status" value="1"/>
</dbReference>
<evidence type="ECO:0000256" key="2">
    <source>
        <dbReference type="RuleBase" id="RU003749"/>
    </source>
</evidence>
<accession>A0A7T0BU19</accession>
<evidence type="ECO:0000259" key="3">
    <source>
        <dbReference type="PROSITE" id="PS50801"/>
    </source>
</evidence>
<protein>
    <recommendedName>
        <fullName evidence="2">Anti-sigma factor antagonist</fullName>
    </recommendedName>
</protein>